<accession>A0ABQ4IT17</accession>
<dbReference type="PANTHER" id="PTHR43792">
    <property type="entry name" value="GNAT FAMILY, PUTATIVE (AFU_ORTHOLOGUE AFUA_3G00765)-RELATED-RELATED"/>
    <property type="match status" value="1"/>
</dbReference>
<organism evidence="2 3">
    <name type="scientific">Micromonospora lutea</name>
    <dbReference type="NCBI Taxonomy" id="419825"/>
    <lineage>
        <taxon>Bacteria</taxon>
        <taxon>Bacillati</taxon>
        <taxon>Actinomycetota</taxon>
        <taxon>Actinomycetes</taxon>
        <taxon>Micromonosporales</taxon>
        <taxon>Micromonosporaceae</taxon>
        <taxon>Micromonospora</taxon>
    </lineage>
</organism>
<dbReference type="RefSeq" id="WP_203996296.1">
    <property type="nucleotide sequence ID" value="NZ_BOPB01000009.1"/>
</dbReference>
<dbReference type="InterPro" id="IPR037523">
    <property type="entry name" value="VOC_core"/>
</dbReference>
<sequence>MTVQLTTEHLRLTPVDLDRDTPYLHLAYRDPAVMGPWLDQDPTGSPEETRRRIADRGSLPGACQWSIRRRDEQEVLGLIELIGATAVPGLSWMLRQEYWGRGILGEAAPAVADHLLGPAGLAHVEAWVDSDNPASAGVARRAGLTERGRFAQAGRDGRPRETVIFGRSAEPASAVVYAVEVVLPVRDVDATVALLVAALGGHETYRHGEPTRRAGLRLGPWSTSPGVQVAHVVENAVAPCTLYVHCAAPVADRYARARDAGVNVVDEVQARPWGRTEFTFRLPEGHLVVVGGPG</sequence>
<gene>
    <name evidence="2" type="ORF">Vlu01_16960</name>
</gene>
<evidence type="ECO:0000313" key="2">
    <source>
        <dbReference type="EMBL" id="GIJ21072.1"/>
    </source>
</evidence>
<feature type="domain" description="VOC" evidence="1">
    <location>
        <begin position="177"/>
        <end position="293"/>
    </location>
</feature>
<name>A0ABQ4IT17_9ACTN</name>
<evidence type="ECO:0000259" key="1">
    <source>
        <dbReference type="PROSITE" id="PS51819"/>
    </source>
</evidence>
<reference evidence="2 3" key="1">
    <citation type="submission" date="2021-01" db="EMBL/GenBank/DDBJ databases">
        <title>Whole genome shotgun sequence of Verrucosispora lutea NBRC 106530.</title>
        <authorList>
            <person name="Komaki H."/>
            <person name="Tamura T."/>
        </authorList>
    </citation>
    <scope>NUCLEOTIDE SEQUENCE [LARGE SCALE GENOMIC DNA]</scope>
    <source>
        <strain evidence="2 3">NBRC 106530</strain>
    </source>
</reference>
<dbReference type="PROSITE" id="PS51819">
    <property type="entry name" value="VOC"/>
    <property type="match status" value="1"/>
</dbReference>
<proteinExistence type="predicted"/>
<dbReference type="PANTHER" id="PTHR43792:SF1">
    <property type="entry name" value="N-ACETYLTRANSFERASE DOMAIN-CONTAINING PROTEIN"/>
    <property type="match status" value="1"/>
</dbReference>
<keyword evidence="3" id="KW-1185">Reference proteome</keyword>
<dbReference type="Gene3D" id="3.40.630.30">
    <property type="match status" value="1"/>
</dbReference>
<dbReference type="EMBL" id="BOPB01000009">
    <property type="protein sequence ID" value="GIJ21072.1"/>
    <property type="molecule type" value="Genomic_DNA"/>
</dbReference>
<dbReference type="InterPro" id="IPR051531">
    <property type="entry name" value="N-acetyltransferase"/>
</dbReference>
<comment type="caution">
    <text evidence="2">The sequence shown here is derived from an EMBL/GenBank/DDBJ whole genome shotgun (WGS) entry which is preliminary data.</text>
</comment>
<dbReference type="Proteomes" id="UP000643165">
    <property type="component" value="Unassembled WGS sequence"/>
</dbReference>
<dbReference type="InterPro" id="IPR016181">
    <property type="entry name" value="Acyl_CoA_acyltransferase"/>
</dbReference>
<dbReference type="Pfam" id="PF13302">
    <property type="entry name" value="Acetyltransf_3"/>
    <property type="match status" value="1"/>
</dbReference>
<dbReference type="Gene3D" id="3.10.180.10">
    <property type="entry name" value="2,3-Dihydroxybiphenyl 1,2-Dioxygenase, domain 1"/>
    <property type="match status" value="1"/>
</dbReference>
<dbReference type="InterPro" id="IPR029068">
    <property type="entry name" value="Glyas_Bleomycin-R_OHBP_Dase"/>
</dbReference>
<evidence type="ECO:0000313" key="3">
    <source>
        <dbReference type="Proteomes" id="UP000643165"/>
    </source>
</evidence>
<protein>
    <recommendedName>
        <fullName evidence="1">VOC domain-containing protein</fullName>
    </recommendedName>
</protein>
<dbReference type="InterPro" id="IPR000182">
    <property type="entry name" value="GNAT_dom"/>
</dbReference>
<dbReference type="SUPFAM" id="SSF54593">
    <property type="entry name" value="Glyoxalase/Bleomycin resistance protein/Dihydroxybiphenyl dioxygenase"/>
    <property type="match status" value="1"/>
</dbReference>
<dbReference type="SUPFAM" id="SSF55729">
    <property type="entry name" value="Acyl-CoA N-acyltransferases (Nat)"/>
    <property type="match status" value="1"/>
</dbReference>